<evidence type="ECO:0000313" key="13">
    <source>
        <dbReference type="EMBL" id="VFS69892.1"/>
    </source>
</evidence>
<keyword evidence="6" id="KW-0547">Nucleotide-binding</keyword>
<keyword evidence="8" id="KW-0648">Protein biosynthesis</keyword>
<evidence type="ECO:0000256" key="6">
    <source>
        <dbReference type="ARBA" id="ARBA00022741"/>
    </source>
</evidence>
<evidence type="ECO:0000256" key="7">
    <source>
        <dbReference type="ARBA" id="ARBA00022840"/>
    </source>
</evidence>
<evidence type="ECO:0000313" key="14">
    <source>
        <dbReference type="Proteomes" id="UP000345637"/>
    </source>
</evidence>
<feature type="region of interest" description="Disordered" evidence="12">
    <location>
        <begin position="129"/>
        <end position="153"/>
    </location>
</feature>
<organism evidence="13 14">
    <name type="scientific">Raoultella planticola</name>
    <name type="common">Klebsiella planticola</name>
    <dbReference type="NCBI Taxonomy" id="575"/>
    <lineage>
        <taxon>Bacteria</taxon>
        <taxon>Pseudomonadati</taxon>
        <taxon>Pseudomonadota</taxon>
        <taxon>Gammaproteobacteria</taxon>
        <taxon>Enterobacterales</taxon>
        <taxon>Enterobacteriaceae</taxon>
        <taxon>Klebsiella/Raoultella group</taxon>
        <taxon>Raoultella</taxon>
    </lineage>
</organism>
<dbReference type="PRINTS" id="PR01045">
    <property type="entry name" value="TRNASYNTHGB"/>
</dbReference>
<comment type="subunit">
    <text evidence="2">Tetramer of two alpha and two beta subunits.</text>
</comment>
<proteinExistence type="inferred from homology"/>
<dbReference type="EC" id="6.1.1.14" evidence="3"/>
<dbReference type="Proteomes" id="UP000345637">
    <property type="component" value="Unassembled WGS sequence"/>
</dbReference>
<dbReference type="InterPro" id="IPR015944">
    <property type="entry name" value="Gly-tRNA-synth_bsu"/>
</dbReference>
<comment type="similarity">
    <text evidence="1">Belongs to the class-II aminoacyl-tRNA synthetase family.</text>
</comment>
<keyword evidence="5 13" id="KW-0436">Ligase</keyword>
<dbReference type="Pfam" id="PF02092">
    <property type="entry name" value="tRNA_synt_2f"/>
    <property type="match status" value="1"/>
</dbReference>
<gene>
    <name evidence="13" type="primary">glyS_3</name>
    <name evidence="13" type="ORF">NCTC12998_03680</name>
</gene>
<dbReference type="PANTHER" id="PTHR30075:SF2">
    <property type="entry name" value="GLYCINE--TRNA LIGASE, CHLOROPLASTIC_MITOCHONDRIAL 2"/>
    <property type="match status" value="1"/>
</dbReference>
<dbReference type="GO" id="GO:0004820">
    <property type="term" value="F:glycine-tRNA ligase activity"/>
    <property type="evidence" value="ECO:0007669"/>
    <property type="project" value="UniProtKB-EC"/>
</dbReference>
<dbReference type="EMBL" id="CAADJE010000024">
    <property type="protein sequence ID" value="VFS69892.1"/>
    <property type="molecule type" value="Genomic_DNA"/>
</dbReference>
<keyword evidence="9" id="KW-0030">Aminoacyl-tRNA synthetase</keyword>
<dbReference type="InterPro" id="IPR006194">
    <property type="entry name" value="Gly-tRNA-synth_heterodimer"/>
</dbReference>
<accession>A0A485BCD9</accession>
<evidence type="ECO:0000256" key="9">
    <source>
        <dbReference type="ARBA" id="ARBA00023146"/>
    </source>
</evidence>
<dbReference type="GO" id="GO:0006426">
    <property type="term" value="P:glycyl-tRNA aminoacylation"/>
    <property type="evidence" value="ECO:0007669"/>
    <property type="project" value="InterPro"/>
</dbReference>
<evidence type="ECO:0000256" key="2">
    <source>
        <dbReference type="ARBA" id="ARBA00011209"/>
    </source>
</evidence>
<evidence type="ECO:0000256" key="3">
    <source>
        <dbReference type="ARBA" id="ARBA00012829"/>
    </source>
</evidence>
<sequence length="164" mass="17657">MSEKTFLVEIGTEELPPKALRSLAESFAANFTAELDNAGLAHGNVEWFAAPRRLALKVANLAAAQPDREVEKRGPAVSAAFDAEGKPSKAAEGWARGCGITVDQAERMVTDKGEWLLYRAPCQRRKRRSAVAEHGGHVPGKTADPETDALGRLPTCSSCVRFTP</sequence>
<evidence type="ECO:0000256" key="12">
    <source>
        <dbReference type="SAM" id="MobiDB-lite"/>
    </source>
</evidence>
<evidence type="ECO:0000256" key="4">
    <source>
        <dbReference type="ARBA" id="ARBA00022032"/>
    </source>
</evidence>
<dbReference type="AlphaFoldDB" id="A0A485BCD9"/>
<dbReference type="GO" id="GO:0005524">
    <property type="term" value="F:ATP binding"/>
    <property type="evidence" value="ECO:0007669"/>
    <property type="project" value="UniProtKB-KW"/>
</dbReference>
<evidence type="ECO:0000256" key="10">
    <source>
        <dbReference type="ARBA" id="ARBA00031650"/>
    </source>
</evidence>
<evidence type="ECO:0000256" key="5">
    <source>
        <dbReference type="ARBA" id="ARBA00022598"/>
    </source>
</evidence>
<evidence type="ECO:0000256" key="11">
    <source>
        <dbReference type="ARBA" id="ARBA00047937"/>
    </source>
</evidence>
<comment type="catalytic activity">
    <reaction evidence="11">
        <text>tRNA(Gly) + glycine + ATP = glycyl-tRNA(Gly) + AMP + diphosphate</text>
        <dbReference type="Rhea" id="RHEA:16013"/>
        <dbReference type="Rhea" id="RHEA-COMP:9664"/>
        <dbReference type="Rhea" id="RHEA-COMP:9683"/>
        <dbReference type="ChEBI" id="CHEBI:30616"/>
        <dbReference type="ChEBI" id="CHEBI:33019"/>
        <dbReference type="ChEBI" id="CHEBI:57305"/>
        <dbReference type="ChEBI" id="CHEBI:78442"/>
        <dbReference type="ChEBI" id="CHEBI:78522"/>
        <dbReference type="ChEBI" id="CHEBI:456215"/>
        <dbReference type="EC" id="6.1.1.14"/>
    </reaction>
</comment>
<reference evidence="13 14" key="1">
    <citation type="submission" date="2019-03" db="EMBL/GenBank/DDBJ databases">
        <authorList>
            <consortium name="Pathogen Informatics"/>
        </authorList>
    </citation>
    <scope>NUCLEOTIDE SEQUENCE [LARGE SCALE GENOMIC DNA]</scope>
    <source>
        <strain evidence="13 14">NCTC12998</strain>
    </source>
</reference>
<evidence type="ECO:0000256" key="1">
    <source>
        <dbReference type="ARBA" id="ARBA00008226"/>
    </source>
</evidence>
<protein>
    <recommendedName>
        <fullName evidence="4">Glycine--tRNA ligase beta subunit</fullName>
        <ecNumber evidence="3">6.1.1.14</ecNumber>
    </recommendedName>
    <alternativeName>
        <fullName evidence="10">Glycyl-tRNA synthetase beta subunit</fullName>
    </alternativeName>
</protein>
<evidence type="ECO:0000256" key="8">
    <source>
        <dbReference type="ARBA" id="ARBA00022917"/>
    </source>
</evidence>
<dbReference type="GO" id="GO:0005829">
    <property type="term" value="C:cytosol"/>
    <property type="evidence" value="ECO:0007669"/>
    <property type="project" value="TreeGrafter"/>
</dbReference>
<feature type="region of interest" description="Disordered" evidence="12">
    <location>
        <begin position="65"/>
        <end position="85"/>
    </location>
</feature>
<dbReference type="PANTHER" id="PTHR30075">
    <property type="entry name" value="GLYCYL-TRNA SYNTHETASE"/>
    <property type="match status" value="1"/>
</dbReference>
<name>A0A485BCD9_RAOPL</name>
<keyword evidence="7" id="KW-0067">ATP-binding</keyword>